<evidence type="ECO:0000256" key="1">
    <source>
        <dbReference type="SAM" id="MobiDB-lite"/>
    </source>
</evidence>
<evidence type="ECO:0000313" key="2">
    <source>
        <dbReference type="EMBL" id="KII70974.1"/>
    </source>
</evidence>
<gene>
    <name evidence="2" type="ORF">RF11_10179</name>
</gene>
<keyword evidence="3" id="KW-1185">Reference proteome</keyword>
<dbReference type="EMBL" id="JWZT01001907">
    <property type="protein sequence ID" value="KII70974.1"/>
    <property type="molecule type" value="Genomic_DNA"/>
</dbReference>
<dbReference type="Proteomes" id="UP000031668">
    <property type="component" value="Unassembled WGS sequence"/>
</dbReference>
<name>A0A0C2IZM2_THEKT</name>
<accession>A0A0C2IZM2</accession>
<comment type="caution">
    <text evidence="2">The sequence shown here is derived from an EMBL/GenBank/DDBJ whole genome shotgun (WGS) entry which is preliminary data.</text>
</comment>
<proteinExistence type="predicted"/>
<evidence type="ECO:0000313" key="3">
    <source>
        <dbReference type="Proteomes" id="UP000031668"/>
    </source>
</evidence>
<dbReference type="AlphaFoldDB" id="A0A0C2IZM2"/>
<protein>
    <submittedName>
        <fullName evidence="2">Uncharacterized protein</fullName>
    </submittedName>
</protein>
<feature type="region of interest" description="Disordered" evidence="1">
    <location>
        <begin position="1"/>
        <end position="30"/>
    </location>
</feature>
<sequence length="137" mass="16043">MTLLRRPSEQSTTRVRVPRDTPRTVSSSTSGDQPLFPLVKMGVKEVCYSRMVLLQEYIERKQKLFLLKLRLSNEDIYDYLFHYKKISLQVCRDPKEKNSVRPRSTKAILPCYAHTRKNSTRNYWDKKVDGKAMAGSK</sequence>
<reference evidence="2 3" key="1">
    <citation type="journal article" date="2014" name="Genome Biol. Evol.">
        <title>The genome of the myxosporean Thelohanellus kitauei shows adaptations to nutrient acquisition within its fish host.</title>
        <authorList>
            <person name="Yang Y."/>
            <person name="Xiong J."/>
            <person name="Zhou Z."/>
            <person name="Huo F."/>
            <person name="Miao W."/>
            <person name="Ran C."/>
            <person name="Liu Y."/>
            <person name="Zhang J."/>
            <person name="Feng J."/>
            <person name="Wang M."/>
            <person name="Wang M."/>
            <person name="Wang L."/>
            <person name="Yao B."/>
        </authorList>
    </citation>
    <scope>NUCLEOTIDE SEQUENCE [LARGE SCALE GENOMIC DNA]</scope>
    <source>
        <strain evidence="2">Wuqing</strain>
    </source>
</reference>
<organism evidence="2 3">
    <name type="scientific">Thelohanellus kitauei</name>
    <name type="common">Myxosporean</name>
    <dbReference type="NCBI Taxonomy" id="669202"/>
    <lineage>
        <taxon>Eukaryota</taxon>
        <taxon>Metazoa</taxon>
        <taxon>Cnidaria</taxon>
        <taxon>Myxozoa</taxon>
        <taxon>Myxosporea</taxon>
        <taxon>Bivalvulida</taxon>
        <taxon>Platysporina</taxon>
        <taxon>Myxobolidae</taxon>
        <taxon>Thelohanellus</taxon>
    </lineage>
</organism>